<reference evidence="1" key="1">
    <citation type="journal article" date="2014" name="Front. Microbiol.">
        <title>High frequency of phylogenetically diverse reductive dehalogenase-homologous genes in deep subseafloor sedimentary metagenomes.</title>
        <authorList>
            <person name="Kawai M."/>
            <person name="Futagami T."/>
            <person name="Toyoda A."/>
            <person name="Takaki Y."/>
            <person name="Nishi S."/>
            <person name="Hori S."/>
            <person name="Arai W."/>
            <person name="Tsubouchi T."/>
            <person name="Morono Y."/>
            <person name="Uchiyama I."/>
            <person name="Ito T."/>
            <person name="Fujiyama A."/>
            <person name="Inagaki F."/>
            <person name="Takami H."/>
        </authorList>
    </citation>
    <scope>NUCLEOTIDE SEQUENCE</scope>
    <source>
        <strain evidence="1">Expedition CK06-06</strain>
    </source>
</reference>
<dbReference type="EMBL" id="BARS01041840">
    <property type="protein sequence ID" value="GAG36578.1"/>
    <property type="molecule type" value="Genomic_DNA"/>
</dbReference>
<sequence length="85" mass="9997">ITEEEIINCHEQNEAFIENLKDTHNRFFERITRVQLSSQPYVMKYVTETLIEAPEEEDSVPLSEDDTGYLFLIFKTVVDVLNEKT</sequence>
<dbReference type="AlphaFoldDB" id="X0XIU9"/>
<comment type="caution">
    <text evidence="1">The sequence shown here is derived from an EMBL/GenBank/DDBJ whole genome shotgun (WGS) entry which is preliminary data.</text>
</comment>
<protein>
    <submittedName>
        <fullName evidence="1">Uncharacterized protein</fullName>
    </submittedName>
</protein>
<evidence type="ECO:0000313" key="1">
    <source>
        <dbReference type="EMBL" id="GAG36578.1"/>
    </source>
</evidence>
<name>X0XIU9_9ZZZZ</name>
<organism evidence="1">
    <name type="scientific">marine sediment metagenome</name>
    <dbReference type="NCBI Taxonomy" id="412755"/>
    <lineage>
        <taxon>unclassified sequences</taxon>
        <taxon>metagenomes</taxon>
        <taxon>ecological metagenomes</taxon>
    </lineage>
</organism>
<feature type="non-terminal residue" evidence="1">
    <location>
        <position position="1"/>
    </location>
</feature>
<gene>
    <name evidence="1" type="ORF">S01H1_63559</name>
</gene>
<accession>X0XIU9</accession>
<proteinExistence type="predicted"/>